<reference evidence="2" key="1">
    <citation type="submission" date="2023-05" db="EMBL/GenBank/DDBJ databases">
        <authorList>
            <person name="Stuckert A."/>
        </authorList>
    </citation>
    <scope>NUCLEOTIDE SEQUENCE</scope>
</reference>
<sequence>MSCQSAPGGYVLLVHSGAFLVHFSAFQCVLLHSSAFLVHFSVFFGVFQ</sequence>
<comment type="caution">
    <text evidence="2">The sequence shown here is derived from an EMBL/GenBank/DDBJ whole genome shotgun (WGS) entry which is preliminary data.</text>
</comment>
<gene>
    <name evidence="2" type="ORF">SPARVUS_LOCUS12556262</name>
</gene>
<keyword evidence="1" id="KW-0472">Membrane</keyword>
<protein>
    <submittedName>
        <fullName evidence="2">Uncharacterized protein</fullName>
    </submittedName>
</protein>
<keyword evidence="3" id="KW-1185">Reference proteome</keyword>
<proteinExistence type="predicted"/>
<dbReference type="EMBL" id="CATNWA010017263">
    <property type="protein sequence ID" value="CAI9599185.1"/>
    <property type="molecule type" value="Genomic_DNA"/>
</dbReference>
<dbReference type="Proteomes" id="UP001162483">
    <property type="component" value="Unassembled WGS sequence"/>
</dbReference>
<evidence type="ECO:0000313" key="3">
    <source>
        <dbReference type="Proteomes" id="UP001162483"/>
    </source>
</evidence>
<keyword evidence="1" id="KW-0812">Transmembrane</keyword>
<name>A0ABN9FQ40_9NEOB</name>
<organism evidence="2 3">
    <name type="scientific">Staurois parvus</name>
    <dbReference type="NCBI Taxonomy" id="386267"/>
    <lineage>
        <taxon>Eukaryota</taxon>
        <taxon>Metazoa</taxon>
        <taxon>Chordata</taxon>
        <taxon>Craniata</taxon>
        <taxon>Vertebrata</taxon>
        <taxon>Euteleostomi</taxon>
        <taxon>Amphibia</taxon>
        <taxon>Batrachia</taxon>
        <taxon>Anura</taxon>
        <taxon>Neobatrachia</taxon>
        <taxon>Ranoidea</taxon>
        <taxon>Ranidae</taxon>
        <taxon>Staurois</taxon>
    </lineage>
</organism>
<evidence type="ECO:0000256" key="1">
    <source>
        <dbReference type="SAM" id="Phobius"/>
    </source>
</evidence>
<accession>A0ABN9FQ40</accession>
<feature type="non-terminal residue" evidence="2">
    <location>
        <position position="48"/>
    </location>
</feature>
<keyword evidence="1" id="KW-1133">Transmembrane helix</keyword>
<feature type="transmembrane region" description="Helical" evidence="1">
    <location>
        <begin position="20"/>
        <end position="47"/>
    </location>
</feature>
<evidence type="ECO:0000313" key="2">
    <source>
        <dbReference type="EMBL" id="CAI9599185.1"/>
    </source>
</evidence>